<dbReference type="REBASE" id="209863">
    <property type="entry name" value="M.TchGC74ORF5365P"/>
</dbReference>
<dbReference type="InterPro" id="IPR022749">
    <property type="entry name" value="D12N6_MeTrfase_N"/>
</dbReference>
<keyword evidence="5" id="KW-0680">Restriction system</keyword>
<feature type="domain" description="N6 adenine-specific DNA methyltransferase N-terminal" evidence="8">
    <location>
        <begin position="9"/>
        <end position="131"/>
    </location>
</feature>
<dbReference type="GeneID" id="33321983"/>
<dbReference type="Gene3D" id="3.40.50.150">
    <property type="entry name" value="Vaccinia Virus protein VP39"/>
    <property type="match status" value="1"/>
</dbReference>
<dbReference type="PANTHER" id="PTHR42933">
    <property type="entry name" value="SLR6095 PROTEIN"/>
    <property type="match status" value="1"/>
</dbReference>
<dbReference type="InterPro" id="IPR003356">
    <property type="entry name" value="DNA_methylase_A-5"/>
</dbReference>
<dbReference type="Proteomes" id="UP000093069">
    <property type="component" value="Chromosome I"/>
</dbReference>
<dbReference type="GO" id="GO:0009307">
    <property type="term" value="P:DNA restriction-modification system"/>
    <property type="evidence" value="ECO:0007669"/>
    <property type="project" value="UniProtKB-KW"/>
</dbReference>
<evidence type="ECO:0000256" key="3">
    <source>
        <dbReference type="ARBA" id="ARBA00022679"/>
    </source>
</evidence>
<keyword evidence="4" id="KW-0949">S-adenosyl-L-methionine</keyword>
<evidence type="ECO:0000256" key="4">
    <source>
        <dbReference type="ARBA" id="ARBA00022691"/>
    </source>
</evidence>
<evidence type="ECO:0000256" key="2">
    <source>
        <dbReference type="ARBA" id="ARBA00022603"/>
    </source>
</evidence>
<evidence type="ECO:0000256" key="6">
    <source>
        <dbReference type="ARBA" id="ARBA00047942"/>
    </source>
</evidence>
<dbReference type="EMBL" id="CP015193">
    <property type="protein sequence ID" value="ASJ16542.1"/>
    <property type="molecule type" value="Genomic_DNA"/>
</dbReference>
<dbReference type="PRINTS" id="PR00507">
    <property type="entry name" value="N12N6MTFRASE"/>
</dbReference>
<keyword evidence="12" id="KW-1185">Reference proteome</keyword>
<dbReference type="Pfam" id="PF02384">
    <property type="entry name" value="N6_Mtase"/>
    <property type="match status" value="1"/>
</dbReference>
<dbReference type="STRING" id="54262.CHITON_0771"/>
<accession>A0A160VRY0</accession>
<dbReference type="SUPFAM" id="SSF53335">
    <property type="entry name" value="S-adenosyl-L-methionine-dependent methyltransferases"/>
    <property type="match status" value="1"/>
</dbReference>
<dbReference type="InterPro" id="IPR051537">
    <property type="entry name" value="DNA_Adenine_Mtase"/>
</dbReference>
<keyword evidence="3 10" id="KW-0808">Transferase</keyword>
<reference evidence="10" key="2">
    <citation type="submission" date="2016-01" db="EMBL/GenBank/DDBJ databases">
        <authorList>
            <person name="Oliw E.H."/>
        </authorList>
    </citation>
    <scope>NUCLEOTIDE SEQUENCE</scope>
    <source>
        <strain evidence="10">1</strain>
    </source>
</reference>
<dbReference type="InterPro" id="IPR038333">
    <property type="entry name" value="T1MK-like_N_sf"/>
</dbReference>
<sequence length="502" mass="57745">MDRTQFASLIEQIYEIMRRDGLTLIDYVEQLSWILFLKLLDDEEKKKELLHYESESSYTPLIEKKYRFSNWPSAVGAKNFEMADAEKLKKFVEEEVLPYLRNLSGSPEREKIAEIFRNITLKIRDPHNFKEILLKIKDIDFNNPEDTHIMSQLYEETLMMMGREGGAAGEYYTPRPVVRFMVKVIDPKPNETIFDPFCGSGGFLVESYRYIVEKYGDKLSLEEYKSLSKNFYGQELKPLAFLIATMNTMLHGLQANIVLKDTFSENIISGPKERYKVILTNPPFGGKLSKNQKENLPIPVTASELAALQYVMRKVEPGGRVGIVLPDGVLSNITKSYVKVRKELVEKNNVFAIVSLPQGVFANISPKGGSGPKASLLFFERGKPTKEIWYYELVPPNGKNYTRANPIKYEDLKDALEKFEAWRKYLETGDKKWRKKAISENSWVVSIEEIKENDYDLSARNPNKKLTVEYPAPEEIIASLEEKERKIVELLGEIKSILGEKP</sequence>
<proteinExistence type="predicted"/>
<evidence type="ECO:0000313" key="12">
    <source>
        <dbReference type="Proteomes" id="UP000250189"/>
    </source>
</evidence>
<reference evidence="9 12" key="3">
    <citation type="submission" date="2016-04" db="EMBL/GenBank/DDBJ databases">
        <title>Complete genome sequence of Thermococcus chitonophagus type strain GC74.</title>
        <authorList>
            <person name="Oger P.M."/>
        </authorList>
    </citation>
    <scope>NUCLEOTIDE SEQUENCE [LARGE SCALE GENOMIC DNA]</scope>
    <source>
        <strain evidence="9 12">GC74</strain>
    </source>
</reference>
<dbReference type="REBASE" id="145516">
    <property type="entry name" value="M.Tch1ORF771P"/>
</dbReference>
<gene>
    <name evidence="9" type="ORF">A3L04_05365</name>
    <name evidence="10" type="ORF">CHITON_0771</name>
</gene>
<dbReference type="OrthoDB" id="45790at2157"/>
<dbReference type="SMR" id="A0A160VRY0"/>
<organism evidence="10 11">
    <name type="scientific">Thermococcus chitonophagus</name>
    <dbReference type="NCBI Taxonomy" id="54262"/>
    <lineage>
        <taxon>Archaea</taxon>
        <taxon>Methanobacteriati</taxon>
        <taxon>Methanobacteriota</taxon>
        <taxon>Thermococci</taxon>
        <taxon>Thermococcales</taxon>
        <taxon>Thermococcaceae</taxon>
        <taxon>Thermococcus</taxon>
    </lineage>
</organism>
<dbReference type="GO" id="GO:0008170">
    <property type="term" value="F:N-methyltransferase activity"/>
    <property type="evidence" value="ECO:0007669"/>
    <property type="project" value="InterPro"/>
</dbReference>
<dbReference type="PANTHER" id="PTHR42933:SF4">
    <property type="entry name" value="TYPE I RESTRICTION ENZYME ECOKI METHYLASE SUBUNIT"/>
    <property type="match status" value="1"/>
</dbReference>
<dbReference type="GO" id="GO:0032259">
    <property type="term" value="P:methylation"/>
    <property type="evidence" value="ECO:0007669"/>
    <property type="project" value="UniProtKB-KW"/>
</dbReference>
<comment type="catalytic activity">
    <reaction evidence="6">
        <text>a 2'-deoxyadenosine in DNA + S-adenosyl-L-methionine = an N(6)-methyl-2'-deoxyadenosine in DNA + S-adenosyl-L-homocysteine + H(+)</text>
        <dbReference type="Rhea" id="RHEA:15197"/>
        <dbReference type="Rhea" id="RHEA-COMP:12418"/>
        <dbReference type="Rhea" id="RHEA-COMP:12419"/>
        <dbReference type="ChEBI" id="CHEBI:15378"/>
        <dbReference type="ChEBI" id="CHEBI:57856"/>
        <dbReference type="ChEBI" id="CHEBI:59789"/>
        <dbReference type="ChEBI" id="CHEBI:90615"/>
        <dbReference type="ChEBI" id="CHEBI:90616"/>
        <dbReference type="EC" id="2.1.1.72"/>
    </reaction>
</comment>
<keyword evidence="2 10" id="KW-0489">Methyltransferase</keyword>
<dbReference type="RefSeq" id="WP_068576935.1">
    <property type="nucleotide sequence ID" value="NZ_CP015193.1"/>
</dbReference>
<evidence type="ECO:0000313" key="10">
    <source>
        <dbReference type="EMBL" id="CUX77550.1"/>
    </source>
</evidence>
<feature type="domain" description="DNA methylase adenine-specific" evidence="7">
    <location>
        <begin position="146"/>
        <end position="463"/>
    </location>
</feature>
<evidence type="ECO:0000259" key="7">
    <source>
        <dbReference type="Pfam" id="PF02384"/>
    </source>
</evidence>
<protein>
    <recommendedName>
        <fullName evidence="1">site-specific DNA-methyltransferase (adenine-specific)</fullName>
        <ecNumber evidence="1">2.1.1.72</ecNumber>
    </recommendedName>
</protein>
<dbReference type="GO" id="GO:0009007">
    <property type="term" value="F:site-specific DNA-methyltransferase (adenine-specific) activity"/>
    <property type="evidence" value="ECO:0007669"/>
    <property type="project" value="UniProtKB-EC"/>
</dbReference>
<dbReference type="Proteomes" id="UP000250189">
    <property type="component" value="Chromosome"/>
</dbReference>
<dbReference type="Gene3D" id="1.20.1260.30">
    <property type="match status" value="1"/>
</dbReference>
<dbReference type="InterPro" id="IPR029063">
    <property type="entry name" value="SAM-dependent_MTases_sf"/>
</dbReference>
<evidence type="ECO:0000259" key="8">
    <source>
        <dbReference type="Pfam" id="PF12161"/>
    </source>
</evidence>
<name>A0A160VRY0_9EURY</name>
<dbReference type="InterPro" id="IPR002052">
    <property type="entry name" value="DNA_methylase_N6_adenine_CS"/>
</dbReference>
<evidence type="ECO:0000256" key="1">
    <source>
        <dbReference type="ARBA" id="ARBA00011900"/>
    </source>
</evidence>
<evidence type="ECO:0000313" key="11">
    <source>
        <dbReference type="Proteomes" id="UP000093069"/>
    </source>
</evidence>
<reference evidence="11" key="1">
    <citation type="submission" date="2016-01" db="EMBL/GenBank/DDBJ databases">
        <authorList>
            <person name="Vorgias C.E."/>
        </authorList>
    </citation>
    <scope>NUCLEOTIDE SEQUENCE [LARGE SCALE GENOMIC DNA]</scope>
</reference>
<dbReference type="EC" id="2.1.1.72" evidence="1"/>
<evidence type="ECO:0000313" key="9">
    <source>
        <dbReference type="EMBL" id="ASJ16542.1"/>
    </source>
</evidence>
<dbReference type="Pfam" id="PF12161">
    <property type="entry name" value="HsdM_N"/>
    <property type="match status" value="1"/>
</dbReference>
<dbReference type="KEGG" id="tch:CHITON_0771"/>
<dbReference type="EMBL" id="LN999010">
    <property type="protein sequence ID" value="CUX77550.1"/>
    <property type="molecule type" value="Genomic_DNA"/>
</dbReference>
<dbReference type="GO" id="GO:0003677">
    <property type="term" value="F:DNA binding"/>
    <property type="evidence" value="ECO:0007669"/>
    <property type="project" value="InterPro"/>
</dbReference>
<evidence type="ECO:0000256" key="5">
    <source>
        <dbReference type="ARBA" id="ARBA00022747"/>
    </source>
</evidence>
<dbReference type="AlphaFoldDB" id="A0A160VRY0"/>
<dbReference type="PROSITE" id="PS00092">
    <property type="entry name" value="N6_MTASE"/>
    <property type="match status" value="1"/>
</dbReference>